<dbReference type="EMBL" id="WIGM01000491">
    <property type="protein sequence ID" value="KAF6823771.1"/>
    <property type="molecule type" value="Genomic_DNA"/>
</dbReference>
<feature type="region of interest" description="Disordered" evidence="1">
    <location>
        <begin position="1"/>
        <end position="99"/>
    </location>
</feature>
<organism evidence="2 3">
    <name type="scientific">Colletotrichum musicola</name>
    <dbReference type="NCBI Taxonomy" id="2175873"/>
    <lineage>
        <taxon>Eukaryota</taxon>
        <taxon>Fungi</taxon>
        <taxon>Dikarya</taxon>
        <taxon>Ascomycota</taxon>
        <taxon>Pezizomycotina</taxon>
        <taxon>Sordariomycetes</taxon>
        <taxon>Hypocreomycetidae</taxon>
        <taxon>Glomerellales</taxon>
        <taxon>Glomerellaceae</taxon>
        <taxon>Colletotrichum</taxon>
        <taxon>Colletotrichum orchidearum species complex</taxon>
    </lineage>
</organism>
<keyword evidence="3" id="KW-1185">Reference proteome</keyword>
<name>A0A8H6N8X3_9PEZI</name>
<evidence type="ECO:0000313" key="3">
    <source>
        <dbReference type="Proteomes" id="UP000639643"/>
    </source>
</evidence>
<reference evidence="2" key="1">
    <citation type="journal article" date="2020" name="Phytopathology">
        <title>Genome Sequence Resources of Colletotrichum truncatum, C. plurivorum, C. musicola, and C. sojae: Four Species Pathogenic to Soybean (Glycine max).</title>
        <authorList>
            <person name="Rogerio F."/>
            <person name="Boufleur T.R."/>
            <person name="Ciampi-Guillardi M."/>
            <person name="Sukno S.A."/>
            <person name="Thon M.R."/>
            <person name="Massola Junior N.S."/>
            <person name="Baroncelli R."/>
        </authorList>
    </citation>
    <scope>NUCLEOTIDE SEQUENCE</scope>
    <source>
        <strain evidence="2">LFN0074</strain>
    </source>
</reference>
<sequence>MVAGQVSSPQTQTRAQQASSGTVTPARAVRATRRCSTERQGDPKRGEAGRKATRGRGLDDPETMTAEFQSSKFPQTTQEHRPSSTCPVDPFRPNDGATAHLRWGFLGYGPPESPKTGIPRCAEWQIRPGIGVLSIRFPGDGCPSGDVRFEKPSKSGHDC</sequence>
<dbReference type="Proteomes" id="UP000639643">
    <property type="component" value="Unassembled WGS sequence"/>
</dbReference>
<proteinExistence type="predicted"/>
<evidence type="ECO:0000256" key="1">
    <source>
        <dbReference type="SAM" id="MobiDB-lite"/>
    </source>
</evidence>
<protein>
    <submittedName>
        <fullName evidence="2">Uncharacterized protein</fullName>
    </submittedName>
</protein>
<gene>
    <name evidence="2" type="ORF">CMUS01_10541</name>
</gene>
<feature type="compositionally biased region" description="Basic and acidic residues" evidence="1">
    <location>
        <begin position="35"/>
        <end position="50"/>
    </location>
</feature>
<accession>A0A8H6N8X3</accession>
<evidence type="ECO:0000313" key="2">
    <source>
        <dbReference type="EMBL" id="KAF6823771.1"/>
    </source>
</evidence>
<comment type="caution">
    <text evidence="2">The sequence shown here is derived from an EMBL/GenBank/DDBJ whole genome shotgun (WGS) entry which is preliminary data.</text>
</comment>
<feature type="compositionally biased region" description="Polar residues" evidence="1">
    <location>
        <begin position="1"/>
        <end position="21"/>
    </location>
</feature>
<feature type="compositionally biased region" description="Polar residues" evidence="1">
    <location>
        <begin position="66"/>
        <end position="77"/>
    </location>
</feature>
<dbReference type="AlphaFoldDB" id="A0A8H6N8X3"/>